<dbReference type="Proteomes" id="UP000646211">
    <property type="component" value="Unassembled WGS sequence"/>
</dbReference>
<dbReference type="EMBL" id="JADHEC010000004">
    <property type="protein sequence ID" value="MBF2707591.1"/>
    <property type="molecule type" value="Genomic_DNA"/>
</dbReference>
<comment type="subcellular location">
    <subcellularLocation>
        <location evidence="1">Endomembrane system</location>
        <topology evidence="1">Multi-pass membrane protein</topology>
    </subcellularLocation>
</comment>
<evidence type="ECO:0000259" key="8">
    <source>
        <dbReference type="Pfam" id="PF04116"/>
    </source>
</evidence>
<keyword evidence="3 7" id="KW-1133">Transmembrane helix</keyword>
<organism evidence="9 10">
    <name type="scientific">Flavobacterium soyangense</name>
    <dbReference type="NCBI Taxonomy" id="2023265"/>
    <lineage>
        <taxon>Bacteria</taxon>
        <taxon>Pseudomonadati</taxon>
        <taxon>Bacteroidota</taxon>
        <taxon>Flavobacteriia</taxon>
        <taxon>Flavobacteriales</taxon>
        <taxon>Flavobacteriaceae</taxon>
        <taxon>Flavobacterium</taxon>
    </lineage>
</organism>
<feature type="transmembrane region" description="Helical" evidence="7">
    <location>
        <begin position="89"/>
        <end position="110"/>
    </location>
</feature>
<feature type="transmembrane region" description="Helical" evidence="7">
    <location>
        <begin position="49"/>
        <end position="69"/>
    </location>
</feature>
<dbReference type="GO" id="GO:0005506">
    <property type="term" value="F:iron ion binding"/>
    <property type="evidence" value="ECO:0007669"/>
    <property type="project" value="InterPro"/>
</dbReference>
<comment type="caution">
    <text evidence="9">The sequence shown here is derived from an EMBL/GenBank/DDBJ whole genome shotgun (WGS) entry which is preliminary data.</text>
</comment>
<dbReference type="InterPro" id="IPR006694">
    <property type="entry name" value="Fatty_acid_hydroxylase"/>
</dbReference>
<protein>
    <submittedName>
        <fullName evidence="9">Sterol desaturase family protein</fullName>
    </submittedName>
</protein>
<dbReference type="AlphaFoldDB" id="A0A930UA81"/>
<keyword evidence="4" id="KW-0560">Oxidoreductase</keyword>
<dbReference type="GO" id="GO:0012505">
    <property type="term" value="C:endomembrane system"/>
    <property type="evidence" value="ECO:0007669"/>
    <property type="project" value="UniProtKB-SubCell"/>
</dbReference>
<feature type="transmembrane region" description="Helical" evidence="7">
    <location>
        <begin position="147"/>
        <end position="170"/>
    </location>
</feature>
<dbReference type="RefSeq" id="WP_194310856.1">
    <property type="nucleotide sequence ID" value="NZ_JADHEC010000004.1"/>
</dbReference>
<feature type="domain" description="Fatty acid hydroxylase" evidence="8">
    <location>
        <begin position="98"/>
        <end position="233"/>
    </location>
</feature>
<evidence type="ECO:0000256" key="4">
    <source>
        <dbReference type="ARBA" id="ARBA00023002"/>
    </source>
</evidence>
<evidence type="ECO:0000256" key="1">
    <source>
        <dbReference type="ARBA" id="ARBA00004127"/>
    </source>
</evidence>
<evidence type="ECO:0000313" key="9">
    <source>
        <dbReference type="EMBL" id="MBF2707591.1"/>
    </source>
</evidence>
<dbReference type="PANTHER" id="PTHR21624">
    <property type="entry name" value="STEROL DESATURASE-RELATED PROTEIN"/>
    <property type="match status" value="1"/>
</dbReference>
<keyword evidence="6 7" id="KW-0472">Membrane</keyword>
<proteinExistence type="predicted"/>
<keyword evidence="10" id="KW-1185">Reference proteome</keyword>
<evidence type="ECO:0000256" key="6">
    <source>
        <dbReference type="ARBA" id="ARBA00023136"/>
    </source>
</evidence>
<feature type="transmembrane region" description="Helical" evidence="7">
    <location>
        <begin position="17"/>
        <end position="37"/>
    </location>
</feature>
<dbReference type="GO" id="GO:0050479">
    <property type="term" value="F:glyceryl-ether monooxygenase activity"/>
    <property type="evidence" value="ECO:0007669"/>
    <property type="project" value="TreeGrafter"/>
</dbReference>
<dbReference type="Pfam" id="PF04116">
    <property type="entry name" value="FA_hydroxylase"/>
    <property type="match status" value="1"/>
</dbReference>
<evidence type="ECO:0000313" key="10">
    <source>
        <dbReference type="Proteomes" id="UP000646211"/>
    </source>
</evidence>
<evidence type="ECO:0000256" key="7">
    <source>
        <dbReference type="SAM" id="Phobius"/>
    </source>
</evidence>
<name>A0A930UA81_9FLAO</name>
<dbReference type="PANTHER" id="PTHR21624:SF1">
    <property type="entry name" value="ALKYLGLYCEROL MONOOXYGENASE"/>
    <property type="match status" value="1"/>
</dbReference>
<dbReference type="GO" id="GO:0016020">
    <property type="term" value="C:membrane"/>
    <property type="evidence" value="ECO:0007669"/>
    <property type="project" value="GOC"/>
</dbReference>
<dbReference type="InterPro" id="IPR051689">
    <property type="entry name" value="Sterol_desaturase/TMEM195"/>
</dbReference>
<dbReference type="GO" id="GO:0006643">
    <property type="term" value="P:membrane lipid metabolic process"/>
    <property type="evidence" value="ECO:0007669"/>
    <property type="project" value="TreeGrafter"/>
</dbReference>
<evidence type="ECO:0000256" key="3">
    <source>
        <dbReference type="ARBA" id="ARBA00022989"/>
    </source>
</evidence>
<reference evidence="9" key="1">
    <citation type="submission" date="2020-11" db="EMBL/GenBank/DDBJ databases">
        <title>Genome of Flavobacterium soyangense.</title>
        <authorList>
            <person name="Liu Q."/>
            <person name="Xin Y.-H."/>
        </authorList>
    </citation>
    <scope>NUCLEOTIDE SEQUENCE</scope>
    <source>
        <strain evidence="9">CGMCC 1.13493</strain>
    </source>
</reference>
<sequence length="275" mass="31995">MNEIVSYFSAIPSSHRSLILVGGITIFWLIENAFPLFKFTYKKWHHAGINFFLTFTTILINFSLAFILLKTSDWTIANNFGVLQWLPTMPLWLYALIGLLLLDLIGAYLVHLMEHKVKFLWRFHLIHHTDTWVDTTSGNRHHPGESVIRFVFTTLGILIVGAPMWLVFMYQTISVVSTQFTHANIALPKKFDDFLSYFIVSPDMHKVHHHYALPYTDSNYGNIFSVWDRIFGTFMTLSKDKVIYGIDTYIKPEENNQLNNLLKIPFQEQRSAENS</sequence>
<accession>A0A930UA81</accession>
<keyword evidence="5" id="KW-0443">Lipid metabolism</keyword>
<evidence type="ECO:0000256" key="5">
    <source>
        <dbReference type="ARBA" id="ARBA00023098"/>
    </source>
</evidence>
<evidence type="ECO:0000256" key="2">
    <source>
        <dbReference type="ARBA" id="ARBA00022692"/>
    </source>
</evidence>
<keyword evidence="2 7" id="KW-0812">Transmembrane</keyword>
<dbReference type="GO" id="GO:0008610">
    <property type="term" value="P:lipid biosynthetic process"/>
    <property type="evidence" value="ECO:0007669"/>
    <property type="project" value="InterPro"/>
</dbReference>
<gene>
    <name evidence="9" type="ORF">IR213_03140</name>
</gene>